<dbReference type="AlphaFoldDB" id="W9H8J4"/>
<dbReference type="RefSeq" id="WP_037447412.1">
    <property type="nucleotide sequence ID" value="NZ_AVFL01000002.1"/>
</dbReference>
<protein>
    <recommendedName>
        <fullName evidence="1">YjiS-like domain-containing protein</fullName>
    </recommendedName>
</protein>
<keyword evidence="3" id="KW-1185">Reference proteome</keyword>
<dbReference type="EMBL" id="AVFL01000002">
    <property type="protein sequence ID" value="EWY42359.1"/>
    <property type="molecule type" value="Genomic_DNA"/>
</dbReference>
<feature type="domain" description="YjiS-like" evidence="1">
    <location>
        <begin position="42"/>
        <end position="63"/>
    </location>
</feature>
<comment type="caution">
    <text evidence="2">The sequence shown here is derived from an EMBL/GenBank/DDBJ whole genome shotgun (WGS) entry which is preliminary data.</text>
</comment>
<sequence>MTTYDFLMPAGRTSLLDMLRGLFTRAPHDDGSEASGYDKAERELNAMTDRELRDLGLSRGDIHHAVRFGR</sequence>
<dbReference type="InterPro" id="IPR009506">
    <property type="entry name" value="YjiS-like"/>
</dbReference>
<dbReference type="Pfam" id="PF06568">
    <property type="entry name" value="YjiS-like"/>
    <property type="match status" value="1"/>
</dbReference>
<gene>
    <name evidence="2" type="ORF">N825_20055</name>
</gene>
<evidence type="ECO:0000259" key="1">
    <source>
        <dbReference type="Pfam" id="PF06568"/>
    </source>
</evidence>
<name>W9H8J4_9PROT</name>
<evidence type="ECO:0000313" key="3">
    <source>
        <dbReference type="Proteomes" id="UP000019486"/>
    </source>
</evidence>
<accession>W9H8J4</accession>
<reference evidence="2 3" key="1">
    <citation type="submission" date="2013-08" db="EMBL/GenBank/DDBJ databases">
        <title>The genome sequence of Skermanella stibiiresistens.</title>
        <authorList>
            <person name="Zhu W."/>
            <person name="Wang G."/>
        </authorList>
    </citation>
    <scope>NUCLEOTIDE SEQUENCE [LARGE SCALE GENOMIC DNA]</scope>
    <source>
        <strain evidence="2 3">SB22</strain>
    </source>
</reference>
<evidence type="ECO:0000313" key="2">
    <source>
        <dbReference type="EMBL" id="EWY42359.1"/>
    </source>
</evidence>
<dbReference type="Proteomes" id="UP000019486">
    <property type="component" value="Unassembled WGS sequence"/>
</dbReference>
<organism evidence="2 3">
    <name type="scientific">Skermanella stibiiresistens SB22</name>
    <dbReference type="NCBI Taxonomy" id="1385369"/>
    <lineage>
        <taxon>Bacteria</taxon>
        <taxon>Pseudomonadati</taxon>
        <taxon>Pseudomonadota</taxon>
        <taxon>Alphaproteobacteria</taxon>
        <taxon>Rhodospirillales</taxon>
        <taxon>Azospirillaceae</taxon>
        <taxon>Skermanella</taxon>
    </lineage>
</organism>
<proteinExistence type="predicted"/>